<dbReference type="EMBL" id="CP002859">
    <property type="protein sequence ID" value="AEI48255.1"/>
    <property type="molecule type" value="Genomic_DNA"/>
</dbReference>
<dbReference type="KEGG" id="rsi:Runsl_1831"/>
<evidence type="ECO:0000259" key="2">
    <source>
        <dbReference type="Pfam" id="PF22563"/>
    </source>
</evidence>
<dbReference type="Proteomes" id="UP000000493">
    <property type="component" value="Chromosome"/>
</dbReference>
<dbReference type="Gene3D" id="3.40.50.2300">
    <property type="match status" value="1"/>
</dbReference>
<organism evidence="3 4">
    <name type="scientific">Runella slithyformis (strain ATCC 29530 / DSM 19594 / LMG 11500 / NCIMB 11436 / LSU 4)</name>
    <dbReference type="NCBI Taxonomy" id="761193"/>
    <lineage>
        <taxon>Bacteria</taxon>
        <taxon>Pseudomonadati</taxon>
        <taxon>Bacteroidota</taxon>
        <taxon>Cytophagia</taxon>
        <taxon>Cytophagales</taxon>
        <taxon>Spirosomataceae</taxon>
        <taxon>Runella</taxon>
    </lineage>
</organism>
<evidence type="ECO:0000259" key="1">
    <source>
        <dbReference type="Pfam" id="PF00072"/>
    </source>
</evidence>
<dbReference type="SUPFAM" id="SSF52172">
    <property type="entry name" value="CheY-like"/>
    <property type="match status" value="1"/>
</dbReference>
<evidence type="ECO:0000313" key="4">
    <source>
        <dbReference type="Proteomes" id="UP000000493"/>
    </source>
</evidence>
<reference evidence="3 4" key="2">
    <citation type="journal article" date="2012" name="Stand. Genomic Sci.">
        <title>Complete genome sequence of the aquatic bacterium Runella slithyformis type strain (LSU 4(T)).</title>
        <authorList>
            <person name="Copeland A."/>
            <person name="Zhang X."/>
            <person name="Misra M."/>
            <person name="Lapidus A."/>
            <person name="Nolan M."/>
            <person name="Lucas S."/>
            <person name="Deshpande S."/>
            <person name="Cheng J.F."/>
            <person name="Tapia R."/>
            <person name="Goodwin L.A."/>
            <person name="Pitluck S."/>
            <person name="Liolios K."/>
            <person name="Pagani I."/>
            <person name="Ivanova N."/>
            <person name="Mikhailova N."/>
            <person name="Pati A."/>
            <person name="Chen A."/>
            <person name="Palaniappan K."/>
            <person name="Land M."/>
            <person name="Hauser L."/>
            <person name="Pan C."/>
            <person name="Jeffries C.D."/>
            <person name="Detter J.C."/>
            <person name="Brambilla E.M."/>
            <person name="Rohde M."/>
            <person name="Djao O.D."/>
            <person name="Goker M."/>
            <person name="Sikorski J."/>
            <person name="Tindall B.J."/>
            <person name="Woyke T."/>
            <person name="Bristow J."/>
            <person name="Eisen J.A."/>
            <person name="Markowitz V."/>
            <person name="Hugenholtz P."/>
            <person name="Kyrpides N.C."/>
            <person name="Klenk H.P."/>
            <person name="Mavromatis K."/>
        </authorList>
    </citation>
    <scope>NUCLEOTIDE SEQUENCE [LARGE SCALE GENOMIC DNA]</scope>
    <source>
        <strain evidence="4">ATCC 29530 / DSM 19594 / LMG 11500 / NCIMB 11436 / LSU 4</strain>
    </source>
</reference>
<protein>
    <recommendedName>
        <fullName evidence="5">Response regulator</fullName>
    </recommendedName>
</protein>
<dbReference type="InterPro" id="IPR001789">
    <property type="entry name" value="Sig_transdc_resp-reg_receiver"/>
</dbReference>
<evidence type="ECO:0008006" key="5">
    <source>
        <dbReference type="Google" id="ProtNLM"/>
    </source>
</evidence>
<feature type="domain" description="Response regulatory" evidence="1">
    <location>
        <begin position="246"/>
        <end position="327"/>
    </location>
</feature>
<dbReference type="CDD" id="cd00156">
    <property type="entry name" value="REC"/>
    <property type="match status" value="1"/>
</dbReference>
<dbReference type="GO" id="GO:0000160">
    <property type="term" value="P:phosphorelay signal transduction system"/>
    <property type="evidence" value="ECO:0007669"/>
    <property type="project" value="InterPro"/>
</dbReference>
<accession>A0A7U3ZJA1</accession>
<dbReference type="Pfam" id="PF22563">
    <property type="entry name" value="iREC"/>
    <property type="match status" value="1"/>
</dbReference>
<dbReference type="AlphaFoldDB" id="A0A7U3ZJA1"/>
<sequence length="619" mass="72005">MNLIIEFEPTERAESIALKPYLEVDYDVSLGNDPFDMTVNALVEDKREELKGSEVILINYIGNEENNFLGLILGHHIRLHSELRQVPIAFIGTEPLLTIWKSTPELSHLLLVKGIGYFSSEAEALEAKSRLMNETKLLNTTNTTYKESFLDKIIIPIPEEQQGRHGVANQWGAYRMAQVAGIEEKIKYKYPKTLYFKHLLAQAKSPKPITPNLPTVKKILFIDDNYQKGWKDCLEGLFGEGKIDAFESWEKAKEAKANEKIENDEYDLVFLDFYLGEGDIIGKGKEALGSIKVLNSVLPVIMFTASNKAWNMHDLHQAGADGYYVKEHPETAKDPDFSVKNFENFQETINSCIKKGKLLSKFWKQKKLIEKSTLLVNKPNQINRERILERLTMFIGLLKKANEQTKFDTNTFFYSDWELAFLTLWSILNEIQEIFYEKTPLNYPNTYFQFRNSPQNRPSLRDKKQWKFINGNKGFINYDLTFRFDSSNYTSGYAGKYQAKQKSVLKYDKFTSPYYFIESNFKETFVNFEITLHNQIAFLLLNSASTNSLLIHLKELNEFRNHLYLTHGEDTDNADFFKLYREQRMLDSDPALSDEKWQEKIKQLFEIIYFLCIGNECAW</sequence>
<proteinExistence type="predicted"/>
<dbReference type="Pfam" id="PF00072">
    <property type="entry name" value="Response_reg"/>
    <property type="match status" value="1"/>
</dbReference>
<feature type="domain" description="Inactive Receiver" evidence="2">
    <location>
        <begin position="55"/>
        <end position="117"/>
    </location>
</feature>
<reference evidence="4" key="1">
    <citation type="submission" date="2011-06" db="EMBL/GenBank/DDBJ databases">
        <title>The complete genome of chromosome of Runella slithyformis DSM 19594.</title>
        <authorList>
            <consortium name="US DOE Joint Genome Institute (JGI-PGF)"/>
            <person name="Lucas S."/>
            <person name="Han J."/>
            <person name="Lapidus A."/>
            <person name="Bruce D."/>
            <person name="Goodwin L."/>
            <person name="Pitluck S."/>
            <person name="Peters L."/>
            <person name="Kyrpides N."/>
            <person name="Mavromatis K."/>
            <person name="Ivanova N."/>
            <person name="Ovchinnikova G."/>
            <person name="Zhang X."/>
            <person name="Misra M."/>
            <person name="Detter J.C."/>
            <person name="Tapia R."/>
            <person name="Han C."/>
            <person name="Land M."/>
            <person name="Hauser L."/>
            <person name="Markowitz V."/>
            <person name="Cheng J.-F."/>
            <person name="Hugenholtz P."/>
            <person name="Woyke T."/>
            <person name="Wu D."/>
            <person name="Tindall B."/>
            <person name="Faehrich R."/>
            <person name="Brambilla E."/>
            <person name="Klenk H.-P."/>
            <person name="Eisen J.A."/>
        </authorList>
    </citation>
    <scope>NUCLEOTIDE SEQUENCE [LARGE SCALE GENOMIC DNA]</scope>
    <source>
        <strain evidence="4">ATCC 29530 / DSM 19594 / LMG 11500 / NCIMB 11436 / LSU 4</strain>
    </source>
</reference>
<dbReference type="InterPro" id="IPR054592">
    <property type="entry name" value="iREC"/>
</dbReference>
<gene>
    <name evidence="3" type="ordered locus">Runsl_1831</name>
</gene>
<evidence type="ECO:0000313" key="3">
    <source>
        <dbReference type="EMBL" id="AEI48255.1"/>
    </source>
</evidence>
<name>A0A7U3ZJA1_RUNSL</name>
<keyword evidence="4" id="KW-1185">Reference proteome</keyword>
<dbReference type="InterPro" id="IPR011006">
    <property type="entry name" value="CheY-like_superfamily"/>
</dbReference>
<dbReference type="RefSeq" id="WP_013927568.1">
    <property type="nucleotide sequence ID" value="NC_015703.1"/>
</dbReference>